<reference evidence="1" key="1">
    <citation type="journal article" date="2014" name="PLoS ONE">
        <title>Transcriptome-Based Identification of ABC Transporters in the Western Tarnished Plant Bug Lygus hesperus.</title>
        <authorList>
            <person name="Hull J.J."/>
            <person name="Chaney K."/>
            <person name="Geib S.M."/>
            <person name="Fabrick J.A."/>
            <person name="Brent C.S."/>
            <person name="Walsh D."/>
            <person name="Lavine L.C."/>
        </authorList>
    </citation>
    <scope>NUCLEOTIDE SEQUENCE</scope>
</reference>
<dbReference type="CDD" id="cd09272">
    <property type="entry name" value="RNase_HI_RT_Ty1"/>
    <property type="match status" value="1"/>
</dbReference>
<name>A0A0A9Z2C2_LYGHE</name>
<reference evidence="1" key="2">
    <citation type="submission" date="2014-07" db="EMBL/GenBank/DDBJ databases">
        <authorList>
            <person name="Hull J."/>
        </authorList>
    </citation>
    <scope>NUCLEOTIDE SEQUENCE</scope>
</reference>
<dbReference type="EMBL" id="GBHO01007639">
    <property type="protein sequence ID" value="JAG35965.1"/>
    <property type="molecule type" value="Transcribed_RNA"/>
</dbReference>
<dbReference type="PANTHER" id="PTHR11439:SF483">
    <property type="entry name" value="PEPTIDE SYNTHASE GLIP-LIKE, PUTATIVE (AFU_ORTHOLOGUE AFUA_3G12920)-RELATED"/>
    <property type="match status" value="1"/>
</dbReference>
<evidence type="ECO:0000313" key="1">
    <source>
        <dbReference type="EMBL" id="JAG35965.1"/>
    </source>
</evidence>
<gene>
    <name evidence="1" type="primary">POLX_49</name>
    <name evidence="1" type="ORF">CM83_104534</name>
</gene>
<sequence length="160" mass="18095">PKTNHLVCRCGWGRQQYKLQVIHWVLLHVCHGSRGPVSWESRKQRTVALSIQEAKYMAITEAAKEAMHLKQLANDVGVAHDVIDIFNDNQAAQNLAINPVISAKSKHINIKHHFIRQAVQEGSVRLLYKPSEELEADILTKALPKIKHQVDCGRLGLYHS</sequence>
<accession>A0A0A9Z2C2</accession>
<protein>
    <submittedName>
        <fullName evidence="1">Retrovirus-related Pol polyprotein from transposon TNT 1-94</fullName>
    </submittedName>
</protein>
<dbReference type="AlphaFoldDB" id="A0A0A9Z2C2"/>
<proteinExistence type="predicted"/>
<dbReference type="PANTHER" id="PTHR11439">
    <property type="entry name" value="GAG-POL-RELATED RETROTRANSPOSON"/>
    <property type="match status" value="1"/>
</dbReference>
<feature type="non-terminal residue" evidence="1">
    <location>
        <position position="1"/>
    </location>
</feature>
<organism evidence="1">
    <name type="scientific">Lygus hesperus</name>
    <name type="common">Western plant bug</name>
    <dbReference type="NCBI Taxonomy" id="30085"/>
    <lineage>
        <taxon>Eukaryota</taxon>
        <taxon>Metazoa</taxon>
        <taxon>Ecdysozoa</taxon>
        <taxon>Arthropoda</taxon>
        <taxon>Hexapoda</taxon>
        <taxon>Insecta</taxon>
        <taxon>Pterygota</taxon>
        <taxon>Neoptera</taxon>
        <taxon>Paraneoptera</taxon>
        <taxon>Hemiptera</taxon>
        <taxon>Heteroptera</taxon>
        <taxon>Panheteroptera</taxon>
        <taxon>Cimicomorpha</taxon>
        <taxon>Miridae</taxon>
        <taxon>Mirini</taxon>
        <taxon>Lygus</taxon>
    </lineage>
</organism>